<accession>A0ABQ5WFJ9</accession>
<evidence type="ECO:0000313" key="2">
    <source>
        <dbReference type="EMBL" id="GLQ58922.1"/>
    </source>
</evidence>
<dbReference type="Proteomes" id="UP001156613">
    <property type="component" value="Unassembled WGS sequence"/>
</dbReference>
<evidence type="ECO:0000313" key="3">
    <source>
        <dbReference type="Proteomes" id="UP001156613"/>
    </source>
</evidence>
<evidence type="ECO:0000259" key="1">
    <source>
        <dbReference type="Pfam" id="PF18478"/>
    </source>
</evidence>
<feature type="domain" description="VapC45 PIN like" evidence="1">
    <location>
        <begin position="1"/>
        <end position="87"/>
    </location>
</feature>
<gene>
    <name evidence="2" type="ORF">GCM10010937_07250</name>
</gene>
<dbReference type="RefSeq" id="WP_062504971.1">
    <property type="nucleotide sequence ID" value="NZ_BEWO01000006.1"/>
</dbReference>
<protein>
    <recommendedName>
        <fullName evidence="1">VapC45 PIN like domain-containing protein</fullName>
    </recommendedName>
</protein>
<comment type="caution">
    <text evidence="2">The sequence shown here is derived from an EMBL/GenBank/DDBJ whole genome shotgun (WGS) entry which is preliminary data.</text>
</comment>
<dbReference type="EMBL" id="BSNT01000017">
    <property type="protein sequence ID" value="GLQ58922.1"/>
    <property type="molecule type" value="Genomic_DNA"/>
</dbReference>
<sequence>MRFVFDENHPPPLARMLAEIAKAEPYDIASVVSLGLRGTKDIDLFDILTKEEECQNVLITADAAMKKRKHEAAAIQKAGLIVVVCAKGWNQEGDIFRRGAMFLHWWRQIVSCSESAFPGTFLELPWKSRTVGKLARWKP</sequence>
<name>A0ABQ5WFJ9_GLUJA</name>
<dbReference type="InterPro" id="IPR041375">
    <property type="entry name" value="VapC45_PIN-like"/>
</dbReference>
<proteinExistence type="predicted"/>
<keyword evidence="3" id="KW-1185">Reference proteome</keyword>
<reference evidence="3" key="1">
    <citation type="journal article" date="2019" name="Int. J. Syst. Evol. Microbiol.">
        <title>The Global Catalogue of Microorganisms (GCM) 10K type strain sequencing project: providing services to taxonomists for standard genome sequencing and annotation.</title>
        <authorList>
            <consortium name="The Broad Institute Genomics Platform"/>
            <consortium name="The Broad Institute Genome Sequencing Center for Infectious Disease"/>
            <person name="Wu L."/>
            <person name="Ma J."/>
        </authorList>
    </citation>
    <scope>NUCLEOTIDE SEQUENCE [LARGE SCALE GENOMIC DNA]</scope>
    <source>
        <strain evidence="3">NBRC 3271</strain>
    </source>
</reference>
<organism evidence="2 3">
    <name type="scientific">Gluconobacter japonicus</name>
    <dbReference type="NCBI Taxonomy" id="376620"/>
    <lineage>
        <taxon>Bacteria</taxon>
        <taxon>Pseudomonadati</taxon>
        <taxon>Pseudomonadota</taxon>
        <taxon>Alphaproteobacteria</taxon>
        <taxon>Acetobacterales</taxon>
        <taxon>Acetobacteraceae</taxon>
        <taxon>Gluconobacter</taxon>
    </lineage>
</organism>
<dbReference type="Pfam" id="PF18478">
    <property type="entry name" value="PIN_10"/>
    <property type="match status" value="1"/>
</dbReference>